<comment type="caution">
    <text evidence="2">The sequence shown here is derived from an EMBL/GenBank/DDBJ whole genome shotgun (WGS) entry which is preliminary data.</text>
</comment>
<dbReference type="CDD" id="cd09917">
    <property type="entry name" value="F-box_SF"/>
    <property type="match status" value="1"/>
</dbReference>
<gene>
    <name evidence="2" type="ORF">Fcan01_15407</name>
</gene>
<sequence>MPRKKSGPPCDQILPYLNEDVIPLICSWLPLPDVKNCRLVSRTWNVAAKPILRKKSVINLECSFDKGEIARNARIQREMASFGQPLHHVDIRICDLGKIDFKSKVYLDQVHLFTKYLSVHKLAISVHIRVLLYPPFELNPQPSG</sequence>
<evidence type="ECO:0000259" key="1">
    <source>
        <dbReference type="Pfam" id="PF00646"/>
    </source>
</evidence>
<evidence type="ECO:0000313" key="2">
    <source>
        <dbReference type="EMBL" id="OXA49435.1"/>
    </source>
</evidence>
<protein>
    <recommendedName>
        <fullName evidence="1">F-box domain-containing protein</fullName>
    </recommendedName>
</protein>
<evidence type="ECO:0000313" key="3">
    <source>
        <dbReference type="Proteomes" id="UP000198287"/>
    </source>
</evidence>
<dbReference type="InterPro" id="IPR036047">
    <property type="entry name" value="F-box-like_dom_sf"/>
</dbReference>
<accession>A0A226DVB4</accession>
<dbReference type="InterPro" id="IPR001810">
    <property type="entry name" value="F-box_dom"/>
</dbReference>
<dbReference type="EMBL" id="LNIX01000010">
    <property type="protein sequence ID" value="OXA49435.1"/>
    <property type="molecule type" value="Genomic_DNA"/>
</dbReference>
<dbReference type="SUPFAM" id="SSF81383">
    <property type="entry name" value="F-box domain"/>
    <property type="match status" value="1"/>
</dbReference>
<dbReference type="Pfam" id="PF00646">
    <property type="entry name" value="F-box"/>
    <property type="match status" value="1"/>
</dbReference>
<feature type="domain" description="F-box" evidence="1">
    <location>
        <begin position="17"/>
        <end position="47"/>
    </location>
</feature>
<dbReference type="AlphaFoldDB" id="A0A226DVB4"/>
<dbReference type="Proteomes" id="UP000198287">
    <property type="component" value="Unassembled WGS sequence"/>
</dbReference>
<keyword evidence="3" id="KW-1185">Reference proteome</keyword>
<name>A0A226DVB4_FOLCA</name>
<proteinExistence type="predicted"/>
<reference evidence="2 3" key="1">
    <citation type="submission" date="2015-12" db="EMBL/GenBank/DDBJ databases">
        <title>The genome of Folsomia candida.</title>
        <authorList>
            <person name="Faddeeva A."/>
            <person name="Derks M.F."/>
            <person name="Anvar Y."/>
            <person name="Smit S."/>
            <person name="Van Straalen N."/>
            <person name="Roelofs D."/>
        </authorList>
    </citation>
    <scope>NUCLEOTIDE SEQUENCE [LARGE SCALE GENOMIC DNA]</scope>
    <source>
        <strain evidence="2 3">VU population</strain>
        <tissue evidence="2">Whole body</tissue>
    </source>
</reference>
<organism evidence="2 3">
    <name type="scientific">Folsomia candida</name>
    <name type="common">Springtail</name>
    <dbReference type="NCBI Taxonomy" id="158441"/>
    <lineage>
        <taxon>Eukaryota</taxon>
        <taxon>Metazoa</taxon>
        <taxon>Ecdysozoa</taxon>
        <taxon>Arthropoda</taxon>
        <taxon>Hexapoda</taxon>
        <taxon>Collembola</taxon>
        <taxon>Entomobryomorpha</taxon>
        <taxon>Isotomoidea</taxon>
        <taxon>Isotomidae</taxon>
        <taxon>Proisotominae</taxon>
        <taxon>Folsomia</taxon>
    </lineage>
</organism>